<dbReference type="GO" id="GO:0050464">
    <property type="term" value="F:nitrate reductase (NADPH) activity"/>
    <property type="evidence" value="ECO:0007669"/>
    <property type="project" value="UniProtKB-EC"/>
</dbReference>
<comment type="catalytic activity">
    <reaction evidence="16">
        <text>nitrite + NADP(+) + H2O = nitrate + NADPH + H(+)</text>
        <dbReference type="Rhea" id="RHEA:19061"/>
        <dbReference type="ChEBI" id="CHEBI:15377"/>
        <dbReference type="ChEBI" id="CHEBI:15378"/>
        <dbReference type="ChEBI" id="CHEBI:16301"/>
        <dbReference type="ChEBI" id="CHEBI:17632"/>
        <dbReference type="ChEBI" id="CHEBI:57783"/>
        <dbReference type="ChEBI" id="CHEBI:58349"/>
        <dbReference type="EC" id="1.7.1.3"/>
    </reaction>
</comment>
<dbReference type="SUPFAM" id="SSF81296">
    <property type="entry name" value="E set domains"/>
    <property type="match status" value="1"/>
</dbReference>
<dbReference type="InterPro" id="IPR017927">
    <property type="entry name" value="FAD-bd_FR_type"/>
</dbReference>
<dbReference type="GO" id="GO:0030151">
    <property type="term" value="F:molybdenum ion binding"/>
    <property type="evidence" value="ECO:0007669"/>
    <property type="project" value="InterPro"/>
</dbReference>
<feature type="domain" description="Cytochrome b5 heme-binding" evidence="20">
    <location>
        <begin position="532"/>
        <end position="607"/>
    </location>
</feature>
<accession>A0A2T2P2C1</accession>
<dbReference type="InterPro" id="IPR008335">
    <property type="entry name" value="Mopterin_OxRdtase_euk"/>
</dbReference>
<dbReference type="PRINTS" id="PR00407">
    <property type="entry name" value="EUMOPTERIN"/>
</dbReference>
<evidence type="ECO:0000256" key="8">
    <source>
        <dbReference type="ARBA" id="ARBA00022630"/>
    </source>
</evidence>
<dbReference type="InterPro" id="IPR039261">
    <property type="entry name" value="FNR_nucleotide-bd"/>
</dbReference>
<dbReference type="SUPFAM" id="SSF63380">
    <property type="entry name" value="Riboflavin synthase domain-like"/>
    <property type="match status" value="1"/>
</dbReference>
<evidence type="ECO:0000256" key="11">
    <source>
        <dbReference type="ARBA" id="ARBA00022857"/>
    </source>
</evidence>
<dbReference type="GO" id="GO:0042128">
    <property type="term" value="P:nitrate assimilation"/>
    <property type="evidence" value="ECO:0007669"/>
    <property type="project" value="UniProtKB-KW"/>
</dbReference>
<evidence type="ECO:0000256" key="18">
    <source>
        <dbReference type="PIRSR" id="PIRSR000233-1"/>
    </source>
</evidence>
<dbReference type="PANTHER" id="PTHR19372">
    <property type="entry name" value="SULFITE REDUCTASE"/>
    <property type="match status" value="1"/>
</dbReference>
<dbReference type="Pfam" id="PF00174">
    <property type="entry name" value="Oxidored_molyb"/>
    <property type="match status" value="1"/>
</dbReference>
<evidence type="ECO:0000256" key="6">
    <source>
        <dbReference type="ARBA" id="ARBA00022505"/>
    </source>
</evidence>
<dbReference type="FunFam" id="2.60.40.650:FF:000001">
    <property type="entry name" value="Nitrate reductase"/>
    <property type="match status" value="1"/>
</dbReference>
<dbReference type="InterPro" id="IPR036400">
    <property type="entry name" value="Cyt_B5-like_heme/steroid_sf"/>
</dbReference>
<evidence type="ECO:0000313" key="23">
    <source>
        <dbReference type="Proteomes" id="UP000240883"/>
    </source>
</evidence>
<dbReference type="InterPro" id="IPR014756">
    <property type="entry name" value="Ig_E-set"/>
</dbReference>
<evidence type="ECO:0000256" key="4">
    <source>
        <dbReference type="ARBA" id="ARBA00006253"/>
    </source>
</evidence>
<dbReference type="PRINTS" id="PR00363">
    <property type="entry name" value="CYTOCHROMEB5"/>
</dbReference>
<evidence type="ECO:0000259" key="21">
    <source>
        <dbReference type="PROSITE" id="PS51384"/>
    </source>
</evidence>
<dbReference type="GO" id="GO:0020037">
    <property type="term" value="F:heme binding"/>
    <property type="evidence" value="ECO:0007669"/>
    <property type="project" value="InterPro"/>
</dbReference>
<evidence type="ECO:0000256" key="13">
    <source>
        <dbReference type="ARBA" id="ARBA00023004"/>
    </source>
</evidence>
<dbReference type="PROSITE" id="PS00191">
    <property type="entry name" value="CYTOCHROME_B5_1"/>
    <property type="match status" value="1"/>
</dbReference>
<evidence type="ECO:0000256" key="17">
    <source>
        <dbReference type="PIRNR" id="PIRNR000233"/>
    </source>
</evidence>
<keyword evidence="14 17" id="KW-0534">Nitrate assimilation</keyword>
<dbReference type="FunFam" id="3.90.420.10:FF:000005">
    <property type="entry name" value="Nitrate reductase"/>
    <property type="match status" value="1"/>
</dbReference>
<dbReference type="Gene3D" id="3.10.120.10">
    <property type="entry name" value="Cytochrome b5-like heme/steroid binding domain"/>
    <property type="match status" value="1"/>
</dbReference>
<evidence type="ECO:0000256" key="12">
    <source>
        <dbReference type="ARBA" id="ARBA00023002"/>
    </source>
</evidence>
<comment type="cofactor">
    <cofactor evidence="1">
        <name>heme</name>
        <dbReference type="ChEBI" id="CHEBI:30413"/>
    </cofactor>
</comment>
<keyword evidence="7" id="KW-0349">Heme</keyword>
<sequence length="888" mass="99504">MSVAVQQPPVVQHESAMPVLPPTPPETVVDGESGKQVNDDGKDLDIPLPPPTSIPATVLDVDRPTPDAHVPRDPRLIRLTGVHPFNVEAPLTDLFNEGFLTSPELFYVRNHGAVPVVRDEDVLDWEFSVEGANHRENRLVANPLKITLRELLSEYENVTYPITLVCAGNRRKEQNVVRKSKGFSWGAAGVSTALFTGVVMKDVIERARPLRKAKYVCMEGADKLPNGYYGTSVKLNWVMDANRGIMLAHGMNGEPLRPDHGLPLRAVIPGQIGGRSVKWLKKLIITAEPSDNWYHIYDNRVLPTMVDPDESAKNPKWWTDERYAIYDLSPNSAVAYPAHDEKLSLASAPEKYTVRGYAYSGGGRRITRAEVSIDKGKTWRLSNIDYAEDKYRAYEDKQLFGGRLDMDWRETCFCWCFWSLDIAVEELKDAKDILVRVMDESMNIQPRDMYWSVLGMMNNPWFRVAIHNEHGVLRFEHPTQPALMPGGWMERVKKSGGNLTNGQWGEKIEGVEEAAIEAEAPKEIKMTKDGVDRTITIDEFRKHDKAEEPWFALNGEVYDGTAFLEGHPGGAQSIISAAAQDATDEFMAIHSETAKAMMPDYHIGTLDPTSLKLLSEPDPTPESTSPRPIFLDPRSWQKCLLHAKTTVSWDTRIFTFKLDHAAQPLGLPTGQHLMIRLRDPVTREAIIRSYTPISPIDAKGFCDVLVKVYFDTPNQPGGRMTKALDAIPVGHFVEFKGPIGKFEYISRGLCSVNGKPRHVKRFFMICGGSGITPIFQVLRAVMQDKADPTTCVVLDGNRLVEDILCKDDLDVFARDNVDRCKLLHTLTQGPEDWQGLRGRIAAPLLKEHCERGAEGEAMVLICGPEALEKSVHKALNEQGWPDEELLFF</sequence>
<dbReference type="GO" id="GO:0008482">
    <property type="term" value="F:sulfite oxidase activity"/>
    <property type="evidence" value="ECO:0007669"/>
    <property type="project" value="TreeGrafter"/>
</dbReference>
<dbReference type="SUPFAM" id="SSF55856">
    <property type="entry name" value="Cytochrome b5-like heme/steroid binding domain"/>
    <property type="match status" value="1"/>
</dbReference>
<protein>
    <recommendedName>
        <fullName evidence="17">Nitrate reductase</fullName>
    </recommendedName>
</protein>
<dbReference type="Gene3D" id="2.40.30.10">
    <property type="entry name" value="Translation factors"/>
    <property type="match status" value="1"/>
</dbReference>
<dbReference type="PANTHER" id="PTHR19372:SF7">
    <property type="entry name" value="SULFITE OXIDASE, MITOCHONDRIAL"/>
    <property type="match status" value="1"/>
</dbReference>
<feature type="region of interest" description="Disordered" evidence="19">
    <location>
        <begin position="1"/>
        <end position="55"/>
    </location>
</feature>
<comment type="function">
    <text evidence="3 17">Nitrate reductase is a key enzyme involved in the first step of nitrate assimilation in plants, fungi and bacteria.</text>
</comment>
<evidence type="ECO:0000256" key="10">
    <source>
        <dbReference type="ARBA" id="ARBA00022827"/>
    </source>
</evidence>
<dbReference type="PIRSF" id="PIRSF000233">
    <property type="entry name" value="Nitr_rd_NADH"/>
    <property type="match status" value="1"/>
</dbReference>
<dbReference type="PROSITE" id="PS50255">
    <property type="entry name" value="CYTOCHROME_B5_2"/>
    <property type="match status" value="1"/>
</dbReference>
<comment type="subunit">
    <text evidence="5">Homodimer.</text>
</comment>
<comment type="similarity">
    <text evidence="4 17">Belongs to the nitrate reductase family.</text>
</comment>
<keyword evidence="10" id="KW-0274">FAD</keyword>
<dbReference type="InterPro" id="IPR000572">
    <property type="entry name" value="OxRdtase_Mopterin-bd_dom"/>
</dbReference>
<dbReference type="Gene3D" id="3.90.420.10">
    <property type="entry name" value="Oxidoreductase, molybdopterin-binding domain"/>
    <property type="match status" value="1"/>
</dbReference>
<dbReference type="OrthoDB" id="432685at2759"/>
<keyword evidence="15" id="KW-1015">Disulfide bond</keyword>
<keyword evidence="8" id="KW-0285">Flavoprotein</keyword>
<evidence type="ECO:0000256" key="15">
    <source>
        <dbReference type="ARBA" id="ARBA00023157"/>
    </source>
</evidence>
<evidence type="ECO:0000256" key="1">
    <source>
        <dbReference type="ARBA" id="ARBA00001971"/>
    </source>
</evidence>
<dbReference type="InterPro" id="IPR005066">
    <property type="entry name" value="MoCF_OxRdtse_dimer"/>
</dbReference>
<organism evidence="22 23">
    <name type="scientific">Corynespora cassiicola Philippines</name>
    <dbReference type="NCBI Taxonomy" id="1448308"/>
    <lineage>
        <taxon>Eukaryota</taxon>
        <taxon>Fungi</taxon>
        <taxon>Dikarya</taxon>
        <taxon>Ascomycota</taxon>
        <taxon>Pezizomycotina</taxon>
        <taxon>Dothideomycetes</taxon>
        <taxon>Pleosporomycetidae</taxon>
        <taxon>Pleosporales</taxon>
        <taxon>Corynesporascaceae</taxon>
        <taxon>Corynespora</taxon>
    </lineage>
</organism>
<dbReference type="GO" id="GO:0006790">
    <property type="term" value="P:sulfur compound metabolic process"/>
    <property type="evidence" value="ECO:0007669"/>
    <property type="project" value="TreeGrafter"/>
</dbReference>
<evidence type="ECO:0000256" key="5">
    <source>
        <dbReference type="ARBA" id="ARBA00011738"/>
    </source>
</evidence>
<dbReference type="FunFam" id="2.40.30.10:FF:000021">
    <property type="entry name" value="NADH-cytochrome b5 reductase"/>
    <property type="match status" value="1"/>
</dbReference>
<dbReference type="GO" id="GO:0043546">
    <property type="term" value="F:molybdopterin cofactor binding"/>
    <property type="evidence" value="ECO:0007669"/>
    <property type="project" value="TreeGrafter"/>
</dbReference>
<keyword evidence="12" id="KW-0560">Oxidoreductase</keyword>
<dbReference type="CDD" id="cd06183">
    <property type="entry name" value="cyt_b5_reduct_like"/>
    <property type="match status" value="1"/>
</dbReference>
<dbReference type="Pfam" id="PF00173">
    <property type="entry name" value="Cyt-b5"/>
    <property type="match status" value="1"/>
</dbReference>
<keyword evidence="23" id="KW-1185">Reference proteome</keyword>
<evidence type="ECO:0000256" key="9">
    <source>
        <dbReference type="ARBA" id="ARBA00022723"/>
    </source>
</evidence>
<evidence type="ECO:0000256" key="7">
    <source>
        <dbReference type="ARBA" id="ARBA00022617"/>
    </source>
</evidence>
<keyword evidence="9 18" id="KW-0479">Metal-binding</keyword>
<comment type="cofactor">
    <cofactor evidence="2">
        <name>FAD</name>
        <dbReference type="ChEBI" id="CHEBI:57692"/>
    </cofactor>
</comment>
<dbReference type="InterPro" id="IPR036374">
    <property type="entry name" value="OxRdtase_Mopterin-bd_sf"/>
</dbReference>
<dbReference type="FunFam" id="3.10.120.10:FF:000016">
    <property type="entry name" value="Nitrate reductase"/>
    <property type="match status" value="1"/>
</dbReference>
<dbReference type="InterPro" id="IPR001433">
    <property type="entry name" value="OxRdtase_FAD/NAD-bd"/>
</dbReference>
<name>A0A2T2P2C1_CORCC</name>
<dbReference type="EMBL" id="KZ678131">
    <property type="protein sequence ID" value="PSN71488.1"/>
    <property type="molecule type" value="Genomic_DNA"/>
</dbReference>
<dbReference type="Pfam" id="PF03404">
    <property type="entry name" value="Mo-co_dimer"/>
    <property type="match status" value="1"/>
</dbReference>
<evidence type="ECO:0000256" key="19">
    <source>
        <dbReference type="SAM" id="MobiDB-lite"/>
    </source>
</evidence>
<keyword evidence="11" id="KW-0521">NADP</keyword>
<feature type="domain" description="FAD-binding FR-type" evidence="21">
    <location>
        <begin position="634"/>
        <end position="745"/>
    </location>
</feature>
<dbReference type="SUPFAM" id="SSF52343">
    <property type="entry name" value="Ferredoxin reductase-like, C-terminal NADP-linked domain"/>
    <property type="match status" value="1"/>
</dbReference>
<dbReference type="InterPro" id="IPR008333">
    <property type="entry name" value="Cbr1-like_FAD-bd_dom"/>
</dbReference>
<dbReference type="InterPro" id="IPR001199">
    <property type="entry name" value="Cyt_B5-like_heme/steroid-bd"/>
</dbReference>
<evidence type="ECO:0000259" key="20">
    <source>
        <dbReference type="PROSITE" id="PS50255"/>
    </source>
</evidence>
<gene>
    <name evidence="22" type="ORF">BS50DRAFT_584974</name>
</gene>
<keyword evidence="6 18" id="KW-0500">Molybdenum</keyword>
<evidence type="ECO:0000256" key="3">
    <source>
        <dbReference type="ARBA" id="ARBA00003838"/>
    </source>
</evidence>
<proteinExistence type="inferred from homology"/>
<dbReference type="Pfam" id="PF00970">
    <property type="entry name" value="FAD_binding_6"/>
    <property type="match status" value="1"/>
</dbReference>
<reference evidence="22 23" key="1">
    <citation type="journal article" date="2018" name="Front. Microbiol.">
        <title>Genome-Wide Analysis of Corynespora cassiicola Leaf Fall Disease Putative Effectors.</title>
        <authorList>
            <person name="Lopez D."/>
            <person name="Ribeiro S."/>
            <person name="Label P."/>
            <person name="Fumanal B."/>
            <person name="Venisse J.S."/>
            <person name="Kohler A."/>
            <person name="de Oliveira R.R."/>
            <person name="Labutti K."/>
            <person name="Lipzen A."/>
            <person name="Lail K."/>
            <person name="Bauer D."/>
            <person name="Ohm R.A."/>
            <person name="Barry K.W."/>
            <person name="Spatafora J."/>
            <person name="Grigoriev I.V."/>
            <person name="Martin F.M."/>
            <person name="Pujade-Renaud V."/>
        </authorList>
    </citation>
    <scope>NUCLEOTIDE SEQUENCE [LARGE SCALE GENOMIC DNA]</scope>
    <source>
        <strain evidence="22 23">Philippines</strain>
    </source>
</reference>
<comment type="cofactor">
    <cofactor evidence="18">
        <name>Mo-molybdopterin</name>
        <dbReference type="ChEBI" id="CHEBI:71302"/>
    </cofactor>
    <text evidence="18">Binds 1 Mo-molybdopterin (Mo-MPT) cofactor per subunit.</text>
</comment>
<evidence type="ECO:0000256" key="14">
    <source>
        <dbReference type="ARBA" id="ARBA00023063"/>
    </source>
</evidence>
<dbReference type="InterPro" id="IPR012137">
    <property type="entry name" value="Nitr_rd_NADH"/>
</dbReference>
<keyword evidence="13" id="KW-0408">Iron</keyword>
<dbReference type="InterPro" id="IPR018506">
    <property type="entry name" value="Cyt_B5_heme-BS"/>
</dbReference>
<evidence type="ECO:0000256" key="16">
    <source>
        <dbReference type="ARBA" id="ARBA00049155"/>
    </source>
</evidence>
<dbReference type="Gene3D" id="2.60.40.650">
    <property type="match status" value="1"/>
</dbReference>
<dbReference type="GO" id="GO:0006809">
    <property type="term" value="P:nitric oxide biosynthetic process"/>
    <property type="evidence" value="ECO:0007669"/>
    <property type="project" value="InterPro"/>
</dbReference>
<feature type="binding site" evidence="18">
    <location>
        <position position="166"/>
    </location>
    <ligand>
        <name>Mo-molybdopterin</name>
        <dbReference type="ChEBI" id="CHEBI:71302"/>
    </ligand>
    <ligandPart>
        <name>Mo</name>
        <dbReference type="ChEBI" id="CHEBI:28685"/>
    </ligandPart>
</feature>
<evidence type="ECO:0000313" key="22">
    <source>
        <dbReference type="EMBL" id="PSN71488.1"/>
    </source>
</evidence>
<dbReference type="Pfam" id="PF00175">
    <property type="entry name" value="NAD_binding_1"/>
    <property type="match status" value="1"/>
</dbReference>
<dbReference type="Proteomes" id="UP000240883">
    <property type="component" value="Unassembled WGS sequence"/>
</dbReference>
<dbReference type="SUPFAM" id="SSF56524">
    <property type="entry name" value="Oxidoreductase molybdopterin-binding domain"/>
    <property type="match status" value="1"/>
</dbReference>
<dbReference type="InterPro" id="IPR017938">
    <property type="entry name" value="Riboflavin_synthase-like_b-brl"/>
</dbReference>
<dbReference type="PROSITE" id="PS51384">
    <property type="entry name" value="FAD_FR"/>
    <property type="match status" value="1"/>
</dbReference>
<dbReference type="SMART" id="SM01117">
    <property type="entry name" value="Cyt-b5"/>
    <property type="match status" value="1"/>
</dbReference>
<evidence type="ECO:0000256" key="2">
    <source>
        <dbReference type="ARBA" id="ARBA00001974"/>
    </source>
</evidence>
<dbReference type="STRING" id="1448308.A0A2T2P2C1"/>
<dbReference type="Gene3D" id="3.40.50.80">
    <property type="entry name" value="Nucleotide-binding domain of ferredoxin-NADP reductase (FNR) module"/>
    <property type="match status" value="1"/>
</dbReference>
<dbReference type="AlphaFoldDB" id="A0A2T2P2C1"/>
<dbReference type="PRINTS" id="PR00406">
    <property type="entry name" value="CYTB5RDTASE"/>
</dbReference>